<dbReference type="InterPro" id="IPR019758">
    <property type="entry name" value="Pept_S26A_signal_pept_1_CS"/>
</dbReference>
<dbReference type="Gene3D" id="2.10.109.10">
    <property type="entry name" value="Umud Fragment, subunit A"/>
    <property type="match status" value="1"/>
</dbReference>
<comment type="catalytic activity">
    <reaction evidence="1 7">
        <text>Cleavage of hydrophobic, N-terminal signal or leader sequences from secreted and periplasmic proteins.</text>
        <dbReference type="EC" id="3.4.21.89"/>
    </reaction>
</comment>
<dbReference type="InterPro" id="IPR019533">
    <property type="entry name" value="Peptidase_S26"/>
</dbReference>
<dbReference type="PANTHER" id="PTHR43390">
    <property type="entry name" value="SIGNAL PEPTIDASE I"/>
    <property type="match status" value="1"/>
</dbReference>
<comment type="caution">
    <text evidence="9">The sequence shown here is derived from an EMBL/GenBank/DDBJ whole genome shotgun (WGS) entry which is preliminary data.</text>
</comment>
<feature type="active site" evidence="6">
    <location>
        <position position="43"/>
    </location>
</feature>
<gene>
    <name evidence="9" type="primary">lepB</name>
    <name evidence="9" type="ORF">GIW81_01485</name>
</gene>
<evidence type="ECO:0000256" key="5">
    <source>
        <dbReference type="ARBA" id="ARBA00022801"/>
    </source>
</evidence>
<dbReference type="CDD" id="cd06530">
    <property type="entry name" value="S26_SPase_I"/>
    <property type="match status" value="1"/>
</dbReference>
<dbReference type="Proteomes" id="UP000440694">
    <property type="component" value="Unassembled WGS sequence"/>
</dbReference>
<keyword evidence="7" id="KW-1133">Transmembrane helix</keyword>
<dbReference type="GO" id="GO:0009003">
    <property type="term" value="F:signal peptidase activity"/>
    <property type="evidence" value="ECO:0007669"/>
    <property type="project" value="UniProtKB-EC"/>
</dbReference>
<dbReference type="SUPFAM" id="SSF51306">
    <property type="entry name" value="LexA/Signal peptidase"/>
    <property type="match status" value="1"/>
</dbReference>
<evidence type="ECO:0000256" key="2">
    <source>
        <dbReference type="ARBA" id="ARBA00009370"/>
    </source>
</evidence>
<evidence type="ECO:0000259" key="8">
    <source>
        <dbReference type="Pfam" id="PF10502"/>
    </source>
</evidence>
<keyword evidence="7" id="KW-0472">Membrane</keyword>
<comment type="similarity">
    <text evidence="2 7">Belongs to the peptidase S26 family.</text>
</comment>
<evidence type="ECO:0000256" key="1">
    <source>
        <dbReference type="ARBA" id="ARBA00000677"/>
    </source>
</evidence>
<dbReference type="GO" id="GO:0004252">
    <property type="term" value="F:serine-type endopeptidase activity"/>
    <property type="evidence" value="ECO:0007669"/>
    <property type="project" value="InterPro"/>
</dbReference>
<evidence type="ECO:0000313" key="10">
    <source>
        <dbReference type="Proteomes" id="UP000440694"/>
    </source>
</evidence>
<dbReference type="Pfam" id="PF10502">
    <property type="entry name" value="Peptidase_S26"/>
    <property type="match status" value="1"/>
</dbReference>
<reference evidence="9 10" key="1">
    <citation type="submission" date="2019-11" db="EMBL/GenBank/DDBJ databases">
        <title>Identification of a novel strain.</title>
        <authorList>
            <person name="Xu Q."/>
            <person name="Wang G."/>
        </authorList>
    </citation>
    <scope>NUCLEOTIDE SEQUENCE [LARGE SCALE GENOMIC DNA]</scope>
    <source>
        <strain evidence="10">xq</strain>
    </source>
</reference>
<evidence type="ECO:0000313" key="9">
    <source>
        <dbReference type="EMBL" id="MTD93000.1"/>
    </source>
</evidence>
<keyword evidence="7" id="KW-0812">Transmembrane</keyword>
<dbReference type="InterPro" id="IPR036286">
    <property type="entry name" value="LexA/Signal_pep-like_sf"/>
</dbReference>
<dbReference type="PRINTS" id="PR00727">
    <property type="entry name" value="LEADERPTASE"/>
</dbReference>
<feature type="domain" description="Peptidase S26" evidence="8">
    <location>
        <begin position="13"/>
        <end position="220"/>
    </location>
</feature>
<comment type="subcellular location">
    <subcellularLocation>
        <location evidence="7">Membrane</location>
        <topology evidence="7">Single-pass type II membrane protein</topology>
    </subcellularLocation>
</comment>
<feature type="active site" evidence="6">
    <location>
        <position position="103"/>
    </location>
</feature>
<protein>
    <recommendedName>
        <fullName evidence="4 7">Signal peptidase I</fullName>
        <ecNumber evidence="3 7">3.4.21.89</ecNumber>
    </recommendedName>
</protein>
<organism evidence="9 10">
    <name type="scientific">Hyphomicrobium album</name>
    <dbReference type="NCBI Taxonomy" id="2665159"/>
    <lineage>
        <taxon>Bacteria</taxon>
        <taxon>Pseudomonadati</taxon>
        <taxon>Pseudomonadota</taxon>
        <taxon>Alphaproteobacteria</taxon>
        <taxon>Hyphomicrobiales</taxon>
        <taxon>Hyphomicrobiaceae</taxon>
        <taxon>Hyphomicrobium</taxon>
    </lineage>
</organism>
<proteinExistence type="inferred from homology"/>
<keyword evidence="5 7" id="KW-0378">Hydrolase</keyword>
<dbReference type="NCBIfam" id="TIGR02227">
    <property type="entry name" value="sigpep_I_bact"/>
    <property type="match status" value="1"/>
</dbReference>
<dbReference type="GO" id="GO:0006465">
    <property type="term" value="P:signal peptide processing"/>
    <property type="evidence" value="ECO:0007669"/>
    <property type="project" value="InterPro"/>
</dbReference>
<keyword evidence="7" id="KW-0645">Protease</keyword>
<dbReference type="AlphaFoldDB" id="A0A6I3KG93"/>
<keyword evidence="10" id="KW-1185">Reference proteome</keyword>
<evidence type="ECO:0000256" key="3">
    <source>
        <dbReference type="ARBA" id="ARBA00013208"/>
    </source>
</evidence>
<dbReference type="PROSITE" id="PS00761">
    <property type="entry name" value="SPASE_I_3"/>
    <property type="match status" value="1"/>
</dbReference>
<dbReference type="InterPro" id="IPR000223">
    <property type="entry name" value="Pept_S26A_signal_pept_1"/>
</dbReference>
<dbReference type="PROSITE" id="PS00760">
    <property type="entry name" value="SPASE_I_2"/>
    <property type="match status" value="1"/>
</dbReference>
<dbReference type="EMBL" id="WMBQ01000001">
    <property type="protein sequence ID" value="MTD93000.1"/>
    <property type="molecule type" value="Genomic_DNA"/>
</dbReference>
<feature type="transmembrane region" description="Helical" evidence="7">
    <location>
        <begin position="12"/>
        <end position="33"/>
    </location>
</feature>
<evidence type="ECO:0000256" key="7">
    <source>
        <dbReference type="RuleBase" id="RU362042"/>
    </source>
</evidence>
<dbReference type="InterPro" id="IPR019757">
    <property type="entry name" value="Pept_S26A_signal_pept_1_Lys-AS"/>
</dbReference>
<dbReference type="GO" id="GO:0016020">
    <property type="term" value="C:membrane"/>
    <property type="evidence" value="ECO:0007669"/>
    <property type="project" value="UniProtKB-SubCell"/>
</dbReference>
<sequence length="252" mass="28708">MAVSANTRKGGWLETATIVIEALAIAMVVRTFLYQPFNIPSGSMKETLLIGDYLFVSKLSYGYSRYSFYNFIPFEGRIFPAEPKRGDVVVFKLPRDNSTDYIKRVVGLPGDQIDVRSGVLYINGQEVPRKRIGDFVTQEDAGPPRPIPAYEETLPNGVKYTVLDAEENGPFDNVGPYKVPVGHYFMMGDNRDNSTDSRASWGVGYVPFDNLIGRAEIIFFSAAVDEPDAFRWWSPWTWPFDIRWNRFFKLVR</sequence>
<dbReference type="RefSeq" id="WP_154737582.1">
    <property type="nucleotide sequence ID" value="NZ_WMBQ01000001.1"/>
</dbReference>
<evidence type="ECO:0000256" key="6">
    <source>
        <dbReference type="PIRSR" id="PIRSR600223-1"/>
    </source>
</evidence>
<dbReference type="PANTHER" id="PTHR43390:SF1">
    <property type="entry name" value="CHLOROPLAST PROCESSING PEPTIDASE"/>
    <property type="match status" value="1"/>
</dbReference>
<name>A0A6I3KG93_9HYPH</name>
<evidence type="ECO:0000256" key="4">
    <source>
        <dbReference type="ARBA" id="ARBA00019232"/>
    </source>
</evidence>
<dbReference type="EC" id="3.4.21.89" evidence="3 7"/>
<accession>A0A6I3KG93</accession>